<evidence type="ECO:0000256" key="6">
    <source>
        <dbReference type="ARBA" id="ARBA00022694"/>
    </source>
</evidence>
<evidence type="ECO:0000256" key="5">
    <source>
        <dbReference type="ARBA" id="ARBA00022643"/>
    </source>
</evidence>
<dbReference type="Gene3D" id="1.10.1200.80">
    <property type="entry name" value="Putative flavin oxidoreducatase, domain 2"/>
    <property type="match status" value="1"/>
</dbReference>
<comment type="similarity">
    <text evidence="12">Belongs to the dus family.</text>
</comment>
<dbReference type="GO" id="GO:0000049">
    <property type="term" value="F:tRNA binding"/>
    <property type="evidence" value="ECO:0007669"/>
    <property type="project" value="UniProtKB-KW"/>
</dbReference>
<comment type="function">
    <text evidence="2 12">Catalyzes the synthesis of 5,6-dihydrouridine (D), a modified base found in the D-loop of most tRNAs, via the reduction of the C5-C6 double bond in target uridines.</text>
</comment>
<name>A0A7H9CIT2_9BACT</name>
<evidence type="ECO:0000256" key="2">
    <source>
        <dbReference type="ARBA" id="ARBA00002790"/>
    </source>
</evidence>
<keyword evidence="8" id="KW-0694">RNA-binding</keyword>
<feature type="domain" description="DUS-like FMN-binding" evidence="15">
    <location>
        <begin position="11"/>
        <end position="297"/>
    </location>
</feature>
<evidence type="ECO:0000313" key="16">
    <source>
        <dbReference type="EMBL" id="QLI06027.1"/>
    </source>
</evidence>
<feature type="binding site" evidence="14">
    <location>
        <position position="138"/>
    </location>
    <ligand>
        <name>FMN</name>
        <dbReference type="ChEBI" id="CHEBI:58210"/>
    </ligand>
</feature>
<keyword evidence="4 12" id="KW-0285">Flavoprotein</keyword>
<evidence type="ECO:0000256" key="1">
    <source>
        <dbReference type="ARBA" id="ARBA00001917"/>
    </source>
</evidence>
<evidence type="ECO:0000256" key="3">
    <source>
        <dbReference type="ARBA" id="ARBA00022555"/>
    </source>
</evidence>
<feature type="binding site" evidence="14">
    <location>
        <position position="67"/>
    </location>
    <ligand>
        <name>FMN</name>
        <dbReference type="ChEBI" id="CHEBI:58210"/>
    </ligand>
</feature>
<feature type="active site" description="Proton donor" evidence="13">
    <location>
        <position position="98"/>
    </location>
</feature>
<evidence type="ECO:0000256" key="4">
    <source>
        <dbReference type="ARBA" id="ARBA00022630"/>
    </source>
</evidence>
<dbReference type="CDD" id="cd02801">
    <property type="entry name" value="DUS_like_FMN"/>
    <property type="match status" value="1"/>
</dbReference>
<comment type="cofactor">
    <cofactor evidence="1 12 14">
        <name>FMN</name>
        <dbReference type="ChEBI" id="CHEBI:58210"/>
    </cofactor>
</comment>
<dbReference type="InterPro" id="IPR018517">
    <property type="entry name" value="tRNA_hU_synthase_CS"/>
</dbReference>
<evidence type="ECO:0000256" key="9">
    <source>
        <dbReference type="ARBA" id="ARBA00023002"/>
    </source>
</evidence>
<dbReference type="InterPro" id="IPR013785">
    <property type="entry name" value="Aldolase_TIM"/>
</dbReference>
<dbReference type="GO" id="GO:0050660">
    <property type="term" value="F:flavin adenine dinucleotide binding"/>
    <property type="evidence" value="ECO:0007669"/>
    <property type="project" value="InterPro"/>
</dbReference>
<evidence type="ECO:0000256" key="12">
    <source>
        <dbReference type="PIRNR" id="PIRNR006621"/>
    </source>
</evidence>
<comment type="catalytic activity">
    <reaction evidence="10">
        <text>a 5,6-dihydrouridine in tRNA + NADP(+) = a uridine in tRNA + NADPH + H(+)</text>
        <dbReference type="Rhea" id="RHEA:23624"/>
        <dbReference type="Rhea" id="RHEA-COMP:13339"/>
        <dbReference type="Rhea" id="RHEA-COMP:13887"/>
        <dbReference type="ChEBI" id="CHEBI:15378"/>
        <dbReference type="ChEBI" id="CHEBI:57783"/>
        <dbReference type="ChEBI" id="CHEBI:58349"/>
        <dbReference type="ChEBI" id="CHEBI:65315"/>
        <dbReference type="ChEBI" id="CHEBI:74443"/>
    </reaction>
</comment>
<dbReference type="Proteomes" id="UP000509414">
    <property type="component" value="Chromosome"/>
</dbReference>
<keyword evidence="3" id="KW-0820">tRNA-binding</keyword>
<keyword evidence="6 12" id="KW-0819">tRNA processing</keyword>
<accession>A0A7H9CIT2</accession>
<sequence>MINFNQQPLFLAPLAGLSDPPFRSLIKRHGCDVTISEMISANALIYENAKTLKMLEKSPLESPYIVQLEASDESVLARAVAVLNEINGISGIDLNCGCPVPKVIKQGAGSALLKEPKKLCKLIETIKKTSTKSYTSAKLRLGFDSVVLPSFVRDIQNAGADYICVHARTRSGGFSTPPLFEILGELKTLSNIPIIANGSIDEKNYKEILNISRADGLMIGRASIGSPWIFNILKGQNPPNAQQKKQIIKEHFELVCGHYGEFGASIFRKHLHEYSKNMRGASEFRTAINSANNEQMKNLIQQFF</sequence>
<evidence type="ECO:0000256" key="13">
    <source>
        <dbReference type="PIRSR" id="PIRSR006621-1"/>
    </source>
</evidence>
<dbReference type="PROSITE" id="PS01136">
    <property type="entry name" value="UPF0034"/>
    <property type="match status" value="1"/>
</dbReference>
<dbReference type="PIRSF" id="PIRSF006621">
    <property type="entry name" value="Dus"/>
    <property type="match status" value="1"/>
</dbReference>
<organism evidence="16 17">
    <name type="scientific">Candidatus Campylobacter infans</name>
    <dbReference type="NCBI Taxonomy" id="2561898"/>
    <lineage>
        <taxon>Bacteria</taxon>
        <taxon>Pseudomonadati</taxon>
        <taxon>Campylobacterota</taxon>
        <taxon>Epsilonproteobacteria</taxon>
        <taxon>Campylobacterales</taxon>
        <taxon>Campylobacteraceae</taxon>
        <taxon>Campylobacter</taxon>
    </lineage>
</organism>
<dbReference type="SUPFAM" id="SSF51395">
    <property type="entry name" value="FMN-linked oxidoreductases"/>
    <property type="match status" value="1"/>
</dbReference>
<keyword evidence="17" id="KW-1185">Reference proteome</keyword>
<evidence type="ECO:0000256" key="11">
    <source>
        <dbReference type="ARBA" id="ARBA00048802"/>
    </source>
</evidence>
<evidence type="ECO:0000256" key="8">
    <source>
        <dbReference type="ARBA" id="ARBA00022884"/>
    </source>
</evidence>
<keyword evidence="9 12" id="KW-0560">Oxidoreductase</keyword>
<dbReference type="InterPro" id="IPR024036">
    <property type="entry name" value="tRNA-dHydroUridine_Synthase_C"/>
</dbReference>
<gene>
    <name evidence="16" type="primary">dusB</name>
    <name evidence="16" type="ORF">CINF_1550</name>
</gene>
<comment type="catalytic activity">
    <reaction evidence="11">
        <text>a 5,6-dihydrouridine in tRNA + NAD(+) = a uridine in tRNA + NADH + H(+)</text>
        <dbReference type="Rhea" id="RHEA:54452"/>
        <dbReference type="Rhea" id="RHEA-COMP:13339"/>
        <dbReference type="Rhea" id="RHEA-COMP:13887"/>
        <dbReference type="ChEBI" id="CHEBI:15378"/>
        <dbReference type="ChEBI" id="CHEBI:57540"/>
        <dbReference type="ChEBI" id="CHEBI:57945"/>
        <dbReference type="ChEBI" id="CHEBI:65315"/>
        <dbReference type="ChEBI" id="CHEBI:74443"/>
    </reaction>
</comment>
<keyword evidence="14" id="KW-0547">Nucleotide-binding</keyword>
<dbReference type="Pfam" id="PF01207">
    <property type="entry name" value="Dus"/>
    <property type="match status" value="1"/>
</dbReference>
<protein>
    <recommendedName>
        <fullName evidence="12">tRNA-dihydrouridine synthase</fullName>
        <ecNumber evidence="12">1.3.1.-</ecNumber>
    </recommendedName>
</protein>
<keyword evidence="7" id="KW-0521">NADP</keyword>
<reference evidence="16 17" key="1">
    <citation type="submission" date="2020-02" db="EMBL/GenBank/DDBJ databases">
        <title>Complete genome sequence of the novel Campylobacter species Candidatus Campylobacter infans.</title>
        <authorList>
            <person name="Duim B."/>
            <person name="Zomer A."/>
            <person name="van der Graaf L."/>
            <person name="Wagenaar J."/>
        </authorList>
    </citation>
    <scope>NUCLEOTIDE SEQUENCE [LARGE SCALE GENOMIC DNA]</scope>
    <source>
        <strain evidence="16 17">19S00001</strain>
    </source>
</reference>
<dbReference type="InterPro" id="IPR001269">
    <property type="entry name" value="DUS_fam"/>
</dbReference>
<evidence type="ECO:0000256" key="7">
    <source>
        <dbReference type="ARBA" id="ARBA00022857"/>
    </source>
</evidence>
<dbReference type="KEGG" id="cinf:CINF_1550"/>
<keyword evidence="5 12" id="KW-0288">FMN</keyword>
<dbReference type="EMBL" id="CP049075">
    <property type="protein sequence ID" value="QLI06027.1"/>
    <property type="molecule type" value="Genomic_DNA"/>
</dbReference>
<dbReference type="RefSeq" id="WP_179975132.1">
    <property type="nucleotide sequence ID" value="NZ_CP049075.1"/>
</dbReference>
<dbReference type="EC" id="1.3.1.-" evidence="12"/>
<evidence type="ECO:0000313" key="17">
    <source>
        <dbReference type="Proteomes" id="UP000509414"/>
    </source>
</evidence>
<evidence type="ECO:0000259" key="15">
    <source>
        <dbReference type="Pfam" id="PF01207"/>
    </source>
</evidence>
<feature type="binding site" evidence="14">
    <location>
        <begin position="220"/>
        <end position="221"/>
    </location>
    <ligand>
        <name>FMN</name>
        <dbReference type="ChEBI" id="CHEBI:58210"/>
    </ligand>
</feature>
<feature type="binding site" evidence="14">
    <location>
        <position position="166"/>
    </location>
    <ligand>
        <name>FMN</name>
        <dbReference type="ChEBI" id="CHEBI:58210"/>
    </ligand>
</feature>
<dbReference type="AlphaFoldDB" id="A0A7H9CIT2"/>
<evidence type="ECO:0000256" key="10">
    <source>
        <dbReference type="ARBA" id="ARBA00048205"/>
    </source>
</evidence>
<dbReference type="PANTHER" id="PTHR45846:SF1">
    <property type="entry name" value="TRNA-DIHYDROURIDINE(47) SYNTHASE [NAD(P)(+)]-LIKE"/>
    <property type="match status" value="1"/>
</dbReference>
<dbReference type="InterPro" id="IPR035587">
    <property type="entry name" value="DUS-like_FMN-bd"/>
</dbReference>
<proteinExistence type="inferred from homology"/>
<evidence type="ECO:0000256" key="14">
    <source>
        <dbReference type="PIRSR" id="PIRSR006621-2"/>
    </source>
</evidence>
<dbReference type="Gene3D" id="3.20.20.70">
    <property type="entry name" value="Aldolase class I"/>
    <property type="match status" value="1"/>
</dbReference>
<dbReference type="GO" id="GO:0017150">
    <property type="term" value="F:tRNA dihydrouridine synthase activity"/>
    <property type="evidence" value="ECO:0007669"/>
    <property type="project" value="InterPro"/>
</dbReference>
<dbReference type="PANTHER" id="PTHR45846">
    <property type="entry name" value="TRNA-DIHYDROURIDINE(47) SYNTHASE [NAD(P)(+)]-LIKE"/>
    <property type="match status" value="1"/>
</dbReference>